<evidence type="ECO:0000256" key="2">
    <source>
        <dbReference type="SAM" id="Phobius"/>
    </source>
</evidence>
<comment type="caution">
    <text evidence="3">The sequence shown here is derived from an EMBL/GenBank/DDBJ whole genome shotgun (WGS) entry which is preliminary data.</text>
</comment>
<name>A0A9X1NA27_9ACTN</name>
<dbReference type="InterPro" id="IPR045924">
    <property type="entry name" value="DUF6343"/>
</dbReference>
<keyword evidence="2" id="KW-0812">Transmembrane</keyword>
<proteinExistence type="predicted"/>
<dbReference type="Pfam" id="PF11298">
    <property type="entry name" value="DUF3099"/>
    <property type="match status" value="1"/>
</dbReference>
<feature type="compositionally biased region" description="Basic and acidic residues" evidence="1">
    <location>
        <begin position="170"/>
        <end position="181"/>
    </location>
</feature>
<dbReference type="Proteomes" id="UP001138997">
    <property type="component" value="Unassembled WGS sequence"/>
</dbReference>
<dbReference type="InterPro" id="IPR021449">
    <property type="entry name" value="DUF3099"/>
</dbReference>
<sequence>MAAIRSGDEPGTARSPLRLRLVLALFGLVFSVFAVGLLAGRAPLGYVLLFAVMGLTAAVDVGVVLRHLRQGPHFQPGSQIPPYRAVNPDPVPPRPRREVDEGTRIRRYLTVMGSCLVLVVLAWAVVRHYSMPAALVMSAVAAVLPPVAVIIANYGVNLPSHGAGTGRTDGSVRPRDGGLED</sequence>
<feature type="transmembrane region" description="Helical" evidence="2">
    <location>
        <begin position="132"/>
        <end position="152"/>
    </location>
</feature>
<dbReference type="Pfam" id="PF19870">
    <property type="entry name" value="DUF6343"/>
    <property type="match status" value="1"/>
</dbReference>
<evidence type="ECO:0000256" key="1">
    <source>
        <dbReference type="SAM" id="MobiDB-lite"/>
    </source>
</evidence>
<keyword evidence="2" id="KW-0472">Membrane</keyword>
<dbReference type="EMBL" id="JAJOMB010000002">
    <property type="protein sequence ID" value="MCD5310079.1"/>
    <property type="molecule type" value="Genomic_DNA"/>
</dbReference>
<protein>
    <submittedName>
        <fullName evidence="3">DUF6343 family protein</fullName>
    </submittedName>
</protein>
<feature type="transmembrane region" description="Helical" evidence="2">
    <location>
        <begin position="105"/>
        <end position="126"/>
    </location>
</feature>
<evidence type="ECO:0000313" key="3">
    <source>
        <dbReference type="EMBL" id="MCD5310079.1"/>
    </source>
</evidence>
<dbReference type="RefSeq" id="WP_231439008.1">
    <property type="nucleotide sequence ID" value="NZ_JAJOMB010000002.1"/>
</dbReference>
<keyword evidence="4" id="KW-1185">Reference proteome</keyword>
<dbReference type="AlphaFoldDB" id="A0A9X1NA27"/>
<reference evidence="3" key="1">
    <citation type="submission" date="2021-11" db="EMBL/GenBank/DDBJ databases">
        <title>Streptomyces corallinus and Kineosporia corallina sp. nov., two new coral-derived marine actinobacteria.</title>
        <authorList>
            <person name="Buangrab K."/>
            <person name="Sutthacheep M."/>
            <person name="Yeemin T."/>
            <person name="Harunari E."/>
            <person name="Igarashi Y."/>
            <person name="Sripreechasak P."/>
            <person name="Kanchanasin P."/>
            <person name="Tanasupawat S."/>
            <person name="Phongsopitanun W."/>
        </authorList>
    </citation>
    <scope>NUCLEOTIDE SEQUENCE</scope>
    <source>
        <strain evidence="3">JCM 31032</strain>
    </source>
</reference>
<organism evidence="3 4">
    <name type="scientific">Kineosporia babensis</name>
    <dbReference type="NCBI Taxonomy" id="499548"/>
    <lineage>
        <taxon>Bacteria</taxon>
        <taxon>Bacillati</taxon>
        <taxon>Actinomycetota</taxon>
        <taxon>Actinomycetes</taxon>
        <taxon>Kineosporiales</taxon>
        <taxon>Kineosporiaceae</taxon>
        <taxon>Kineosporia</taxon>
    </lineage>
</organism>
<feature type="transmembrane region" description="Helical" evidence="2">
    <location>
        <begin position="21"/>
        <end position="40"/>
    </location>
</feature>
<feature type="region of interest" description="Disordered" evidence="1">
    <location>
        <begin position="162"/>
        <end position="181"/>
    </location>
</feature>
<accession>A0A9X1NA27</accession>
<feature type="transmembrane region" description="Helical" evidence="2">
    <location>
        <begin position="46"/>
        <end position="65"/>
    </location>
</feature>
<evidence type="ECO:0000313" key="4">
    <source>
        <dbReference type="Proteomes" id="UP001138997"/>
    </source>
</evidence>
<gene>
    <name evidence="3" type="ORF">LR394_04175</name>
</gene>
<keyword evidence="2" id="KW-1133">Transmembrane helix</keyword>
<feature type="region of interest" description="Disordered" evidence="1">
    <location>
        <begin position="75"/>
        <end position="98"/>
    </location>
</feature>